<dbReference type="PANTHER" id="PTHR22930">
    <property type="match status" value="1"/>
</dbReference>
<accession>A0A0P4VXI3</accession>
<evidence type="ECO:0000256" key="2">
    <source>
        <dbReference type="ARBA" id="ARBA00004123"/>
    </source>
</evidence>
<comment type="similarity">
    <text evidence="3">Belongs to the HARBI1 family.</text>
</comment>
<dbReference type="GO" id="GO:0004518">
    <property type="term" value="F:nuclease activity"/>
    <property type="evidence" value="ECO:0007669"/>
    <property type="project" value="UniProtKB-KW"/>
</dbReference>
<evidence type="ECO:0000259" key="8">
    <source>
        <dbReference type="Pfam" id="PF13359"/>
    </source>
</evidence>
<organism evidence="9">
    <name type="scientific">Rhodnius neglectus</name>
    <dbReference type="NCBI Taxonomy" id="72488"/>
    <lineage>
        <taxon>Eukaryota</taxon>
        <taxon>Metazoa</taxon>
        <taxon>Ecdysozoa</taxon>
        <taxon>Arthropoda</taxon>
        <taxon>Hexapoda</taxon>
        <taxon>Insecta</taxon>
        <taxon>Pterygota</taxon>
        <taxon>Neoptera</taxon>
        <taxon>Paraneoptera</taxon>
        <taxon>Hemiptera</taxon>
        <taxon>Heteroptera</taxon>
        <taxon>Panheteroptera</taxon>
        <taxon>Cimicomorpha</taxon>
        <taxon>Reduviidae</taxon>
        <taxon>Triatominae</taxon>
        <taxon>Rhodnius</taxon>
    </lineage>
</organism>
<dbReference type="GO" id="GO:0016787">
    <property type="term" value="F:hydrolase activity"/>
    <property type="evidence" value="ECO:0007669"/>
    <property type="project" value="UniProtKB-KW"/>
</dbReference>
<feature type="non-terminal residue" evidence="9">
    <location>
        <position position="1"/>
    </location>
</feature>
<dbReference type="AlphaFoldDB" id="A0A0P4VXI3"/>
<keyword evidence="7" id="KW-0539">Nucleus</keyword>
<reference evidence="9" key="1">
    <citation type="journal article" date="2016" name="PLoS Negl. Trop. Dis.">
        <title>A Deep Insight into the Sialome of Rhodnius neglectus, a Vector of Chagas Disease.</title>
        <authorList>
            <person name="Santiago P.B."/>
            <person name="Assumpcao T.C."/>
            <person name="Araujo C.N."/>
            <person name="Bastos I.M."/>
            <person name="Neves D."/>
            <person name="Silva I.G."/>
            <person name="Charneau S."/>
            <person name="Queiroz R.M."/>
            <person name="Raiol T."/>
            <person name="Oliveira J.V."/>
            <person name="Sousa M.V."/>
            <person name="Calvo E."/>
            <person name="Ribeiro J.M."/>
            <person name="Santana J.M."/>
        </authorList>
    </citation>
    <scope>NUCLEOTIDE SEQUENCE</scope>
    <source>
        <tissue evidence="9">Salivary glands</tissue>
    </source>
</reference>
<name>A0A0P4VXI3_9HEMI</name>
<evidence type="ECO:0000256" key="6">
    <source>
        <dbReference type="ARBA" id="ARBA00022801"/>
    </source>
</evidence>
<dbReference type="GO" id="GO:0046872">
    <property type="term" value="F:metal ion binding"/>
    <property type="evidence" value="ECO:0007669"/>
    <property type="project" value="UniProtKB-KW"/>
</dbReference>
<keyword evidence="6" id="KW-0378">Hydrolase</keyword>
<evidence type="ECO:0000256" key="4">
    <source>
        <dbReference type="ARBA" id="ARBA00022722"/>
    </source>
</evidence>
<sequence length="395" mass="45257">LLDEVEDLVELEMDPEKAKLREAENAEKKNFQVAYVPVVQEPVPEYIAEYRMLLRMTPDVFDRLLALVLPKIQKLGTVLREPISPSVMLEVTLNFLATGSSYHTQQCCFRVSKAAISNFVPNVCDAIIESLQEFITEPKTEKQWIDISDAYDFLWNFPGCCGAIDAKHILVNCTNAQCFRYRGFDSVVLIIVVDHRYCITNYEICKKKSYKSPECIFQNSALLECVKNGMLPEGYFFVADEAFPLENYLMKPYTYANNPLQQDEKIFNCRLNRARRTVQNVFGILLSRFRALDTRLAVKMETINKLVGAACALHNWFTLTAGETYLFKGALDEQDCDTGEVTHGRWRSEIMGLRNLGKYNDEGSPYAAKNRRDCLKEYFCGEGMLPWQYKVAAMS</sequence>
<keyword evidence="5" id="KW-0479">Metal-binding</keyword>
<evidence type="ECO:0000256" key="5">
    <source>
        <dbReference type="ARBA" id="ARBA00022723"/>
    </source>
</evidence>
<dbReference type="GO" id="GO:0005634">
    <property type="term" value="C:nucleus"/>
    <property type="evidence" value="ECO:0007669"/>
    <property type="project" value="UniProtKB-SubCell"/>
</dbReference>
<feature type="domain" description="DDE Tnp4" evidence="8">
    <location>
        <begin position="175"/>
        <end position="315"/>
    </location>
</feature>
<dbReference type="InterPro" id="IPR027806">
    <property type="entry name" value="HARBI1_dom"/>
</dbReference>
<dbReference type="PANTHER" id="PTHR22930:SF269">
    <property type="entry name" value="NUCLEASE HARBI1-LIKE PROTEIN"/>
    <property type="match status" value="1"/>
</dbReference>
<comment type="cofactor">
    <cofactor evidence="1">
        <name>a divalent metal cation</name>
        <dbReference type="ChEBI" id="CHEBI:60240"/>
    </cofactor>
</comment>
<evidence type="ECO:0000256" key="7">
    <source>
        <dbReference type="ARBA" id="ARBA00023242"/>
    </source>
</evidence>
<evidence type="ECO:0000256" key="1">
    <source>
        <dbReference type="ARBA" id="ARBA00001968"/>
    </source>
</evidence>
<proteinExistence type="evidence at transcript level"/>
<comment type="subcellular location">
    <subcellularLocation>
        <location evidence="2">Nucleus</location>
    </subcellularLocation>
</comment>
<protein>
    <submittedName>
        <fullName evidence="9">Putative nuclease harbi1</fullName>
    </submittedName>
</protein>
<evidence type="ECO:0000256" key="3">
    <source>
        <dbReference type="ARBA" id="ARBA00006958"/>
    </source>
</evidence>
<evidence type="ECO:0000313" key="9">
    <source>
        <dbReference type="EMBL" id="JAI55374.1"/>
    </source>
</evidence>
<keyword evidence="4" id="KW-0540">Nuclease</keyword>
<dbReference type="Pfam" id="PF13359">
    <property type="entry name" value="DDE_Tnp_4"/>
    <property type="match status" value="1"/>
</dbReference>
<dbReference type="InterPro" id="IPR045249">
    <property type="entry name" value="HARBI1-like"/>
</dbReference>
<dbReference type="EMBL" id="GDKW01001221">
    <property type="protein sequence ID" value="JAI55374.1"/>
    <property type="molecule type" value="mRNA"/>
</dbReference>